<protein>
    <recommendedName>
        <fullName evidence="5">RNA-directed DNA polymerase</fullName>
    </recommendedName>
</protein>
<dbReference type="EMBL" id="CARXXK010000003">
    <property type="protein sequence ID" value="CAI6363800.1"/>
    <property type="molecule type" value="Genomic_DNA"/>
</dbReference>
<dbReference type="CDD" id="cd09276">
    <property type="entry name" value="Rnase_HI_RT_non_LTR"/>
    <property type="match status" value="1"/>
</dbReference>
<dbReference type="InterPro" id="IPR036397">
    <property type="entry name" value="RNaseH_sf"/>
</dbReference>
<dbReference type="GO" id="GO:0042575">
    <property type="term" value="C:DNA polymerase complex"/>
    <property type="evidence" value="ECO:0007669"/>
    <property type="project" value="UniProtKB-ARBA"/>
</dbReference>
<name>A0AAV0X6C4_9HEMI</name>
<dbReference type="AlphaFoldDB" id="A0AAV0X6C4"/>
<dbReference type="PANTHER" id="PTHR36688:SF2">
    <property type="entry name" value="ENDONUCLEASE_EXONUCLEASE_PHOSPHATASE DOMAIN-CONTAINING PROTEIN"/>
    <property type="match status" value="1"/>
</dbReference>
<dbReference type="InterPro" id="IPR012337">
    <property type="entry name" value="RNaseH-like_sf"/>
</dbReference>
<dbReference type="InterPro" id="IPR002156">
    <property type="entry name" value="RNaseH_domain"/>
</dbReference>
<feature type="domain" description="Reverse transcriptase" evidence="1">
    <location>
        <begin position="300"/>
        <end position="570"/>
    </location>
</feature>
<feature type="domain" description="RNase H type-1" evidence="2">
    <location>
        <begin position="760"/>
        <end position="888"/>
    </location>
</feature>
<dbReference type="Pfam" id="PF00078">
    <property type="entry name" value="RVT_1"/>
    <property type="match status" value="1"/>
</dbReference>
<reference evidence="3 4" key="1">
    <citation type="submission" date="2023-01" db="EMBL/GenBank/DDBJ databases">
        <authorList>
            <person name="Whitehead M."/>
        </authorList>
    </citation>
    <scope>NUCLEOTIDE SEQUENCE [LARGE SCALE GENOMIC DNA]</scope>
</reference>
<dbReference type="GO" id="GO:0071897">
    <property type="term" value="P:DNA biosynthetic process"/>
    <property type="evidence" value="ECO:0007669"/>
    <property type="project" value="UniProtKB-ARBA"/>
</dbReference>
<evidence type="ECO:0000313" key="4">
    <source>
        <dbReference type="Proteomes" id="UP001160148"/>
    </source>
</evidence>
<accession>A0AAV0X6C4</accession>
<dbReference type="InterPro" id="IPR043502">
    <property type="entry name" value="DNA/RNA_pol_sf"/>
</dbReference>
<dbReference type="InterPro" id="IPR052560">
    <property type="entry name" value="RdDP_mobile_element"/>
</dbReference>
<dbReference type="GO" id="GO:0003676">
    <property type="term" value="F:nucleic acid binding"/>
    <property type="evidence" value="ECO:0007669"/>
    <property type="project" value="InterPro"/>
</dbReference>
<dbReference type="SUPFAM" id="SSF56672">
    <property type="entry name" value="DNA/RNA polymerases"/>
    <property type="match status" value="1"/>
</dbReference>
<dbReference type="PROSITE" id="PS50879">
    <property type="entry name" value="RNASE_H_1"/>
    <property type="match status" value="1"/>
</dbReference>
<keyword evidence="4" id="KW-1185">Reference proteome</keyword>
<evidence type="ECO:0000259" key="1">
    <source>
        <dbReference type="PROSITE" id="PS50878"/>
    </source>
</evidence>
<comment type="caution">
    <text evidence="3">The sequence shown here is derived from an EMBL/GenBank/DDBJ whole genome shotgun (WGS) entry which is preliminary data.</text>
</comment>
<dbReference type="SUPFAM" id="SSF53098">
    <property type="entry name" value="Ribonuclease H-like"/>
    <property type="match status" value="1"/>
</dbReference>
<gene>
    <name evidence="3" type="ORF">MEUPH1_LOCUS18697</name>
</gene>
<proteinExistence type="predicted"/>
<sequence length="888" mass="101322">MCTSTLAQRLKWKVLPDIYSSDHLPILTYFIPRLGDTNKNKSRRWNLKTPNWSLFSDIIEFEITKIQHNDHSNIENTVKTFTDMITSAANIAIGSSINLTKKPKVPWWNDEIKRAILNKKNALNTYKKHKTLENFIQLKKLRAQAKFLIKKSKKNSWKEFTSSINPKTNSHMIWNKIHSLKGLNRNQEIHITDAQGTTSSPKDVAEKFGTYFQANFSNDIYKQDFIDEIKIPSENSPITSTINPCNSEQIDLNSNITLNEMETALKKCLSKSPGPDSIPYCFITNLGITANKFLLDIYNNIWHSGTIPDEWKKGIIIPILKPGKKKHSTDGYRPITLLNTMTKVMEKIINLRLIWFLEKNEILSKEQSGFRHARSTMDNLIIIKTEIENAFKHKQILGMISLDITKAYDSVWRHRILTILSKILTSGNMFKYISNFLKERQFQVKVSNTLSNTFYQENGIPQGSSLAVTLFLLAINDIVETIQVPVISNLYADDFNILCRSNNLNTVQEFLQKSANNLSDWSKKTGFSFSNLKSQSIIFTKRRKIKPLKITLDNLVIPNQDKIKILGITFDSKLNWLPHLKNIRDSLSQKLNIIKIISHTTWGGDSSTLLMIYRALIRSKTDYGSILFNNANTSHLNMIQTKLNTAIRLSIGGFKSSPIESIRNIANEISPKLRREKLLLLHCARTKRNTNNPATKIINTYIQEAEKENIKINNILDRKPYNFPPWNTTFNVNLSLTNFKKENTIPSIYKNMLQNILQEHPNSVQIYTDASKTNNGVGVAMIVNNQKITYKLPPQASIFTAEAIAIYKAAKYFHSECVSPETKCIILSDSLSNLIAITNTSNPPDTTKLIQEETFQAGKKGKQILFVWIPGHSGILGNEIADKEAHTQ</sequence>
<dbReference type="CDD" id="cd01650">
    <property type="entry name" value="RT_nLTR_like"/>
    <property type="match status" value="1"/>
</dbReference>
<evidence type="ECO:0000259" key="2">
    <source>
        <dbReference type="PROSITE" id="PS50879"/>
    </source>
</evidence>
<dbReference type="PROSITE" id="PS50878">
    <property type="entry name" value="RT_POL"/>
    <property type="match status" value="1"/>
</dbReference>
<dbReference type="GO" id="GO:0004523">
    <property type="term" value="F:RNA-DNA hybrid ribonuclease activity"/>
    <property type="evidence" value="ECO:0007669"/>
    <property type="project" value="InterPro"/>
</dbReference>
<dbReference type="InterPro" id="IPR000477">
    <property type="entry name" value="RT_dom"/>
</dbReference>
<dbReference type="Pfam" id="PF00075">
    <property type="entry name" value="RNase_H"/>
    <property type="match status" value="1"/>
</dbReference>
<evidence type="ECO:0008006" key="5">
    <source>
        <dbReference type="Google" id="ProtNLM"/>
    </source>
</evidence>
<dbReference type="Gene3D" id="3.30.420.10">
    <property type="entry name" value="Ribonuclease H-like superfamily/Ribonuclease H"/>
    <property type="match status" value="1"/>
</dbReference>
<dbReference type="Proteomes" id="UP001160148">
    <property type="component" value="Unassembled WGS sequence"/>
</dbReference>
<organism evidence="3 4">
    <name type="scientific">Macrosiphum euphorbiae</name>
    <name type="common">potato aphid</name>
    <dbReference type="NCBI Taxonomy" id="13131"/>
    <lineage>
        <taxon>Eukaryota</taxon>
        <taxon>Metazoa</taxon>
        <taxon>Ecdysozoa</taxon>
        <taxon>Arthropoda</taxon>
        <taxon>Hexapoda</taxon>
        <taxon>Insecta</taxon>
        <taxon>Pterygota</taxon>
        <taxon>Neoptera</taxon>
        <taxon>Paraneoptera</taxon>
        <taxon>Hemiptera</taxon>
        <taxon>Sternorrhyncha</taxon>
        <taxon>Aphidomorpha</taxon>
        <taxon>Aphidoidea</taxon>
        <taxon>Aphididae</taxon>
        <taxon>Macrosiphini</taxon>
        <taxon>Macrosiphum</taxon>
    </lineage>
</organism>
<dbReference type="PANTHER" id="PTHR36688">
    <property type="entry name" value="ENDO/EXONUCLEASE/PHOSPHATASE DOMAIN-CONTAINING PROTEIN"/>
    <property type="match status" value="1"/>
</dbReference>
<evidence type="ECO:0000313" key="3">
    <source>
        <dbReference type="EMBL" id="CAI6363800.1"/>
    </source>
</evidence>